<dbReference type="Proteomes" id="UP000188320">
    <property type="component" value="Unassembled WGS sequence"/>
</dbReference>
<keyword evidence="3" id="KW-1185">Reference proteome</keyword>
<evidence type="ECO:0000256" key="1">
    <source>
        <dbReference type="SAM" id="MobiDB-lite"/>
    </source>
</evidence>
<protein>
    <submittedName>
        <fullName evidence="2">Uncharacterized protein</fullName>
    </submittedName>
</protein>
<reference evidence="3" key="1">
    <citation type="submission" date="2017-01" db="EMBL/GenBank/DDBJ databases">
        <authorList>
            <person name="Wang Y."/>
            <person name="White M."/>
            <person name="Kvist S."/>
            <person name="Moncalvo J.-M."/>
        </authorList>
    </citation>
    <scope>NUCLEOTIDE SEQUENCE [LARGE SCALE GENOMIC DNA]</scope>
    <source>
        <strain evidence="3">COL-18-3</strain>
    </source>
</reference>
<feature type="compositionally biased region" description="Acidic residues" evidence="1">
    <location>
        <begin position="30"/>
        <end position="52"/>
    </location>
</feature>
<name>A0A1R1PNN9_ZANCU</name>
<dbReference type="EMBL" id="LSSK01000636">
    <property type="protein sequence ID" value="OMH82574.1"/>
    <property type="molecule type" value="Genomic_DNA"/>
</dbReference>
<feature type="compositionally biased region" description="Acidic residues" evidence="1">
    <location>
        <begin position="64"/>
        <end position="74"/>
    </location>
</feature>
<evidence type="ECO:0000313" key="3">
    <source>
        <dbReference type="Proteomes" id="UP000188320"/>
    </source>
</evidence>
<gene>
    <name evidence="2" type="ORF">AX774_g3945</name>
</gene>
<comment type="caution">
    <text evidence="2">The sequence shown here is derived from an EMBL/GenBank/DDBJ whole genome shotgun (WGS) entry which is preliminary data.</text>
</comment>
<proteinExistence type="predicted"/>
<feature type="region of interest" description="Disordered" evidence="1">
    <location>
        <begin position="26"/>
        <end position="85"/>
    </location>
</feature>
<sequence length="110" mass="12640">MRERQLRKRSRAGIRCMRTSERYKDNSYEYGEENGDEEDYYDSEEEDLEIDEGYLSMTTTSVTESEEEGDEYEGELNRSGSENGMRATGVGFITVSEKVFKAENQTGGED</sequence>
<accession>A0A1R1PNN9</accession>
<organism evidence="2 3">
    <name type="scientific">Zancudomyces culisetae</name>
    <name type="common">Gut fungus</name>
    <name type="synonym">Smittium culisetae</name>
    <dbReference type="NCBI Taxonomy" id="1213189"/>
    <lineage>
        <taxon>Eukaryota</taxon>
        <taxon>Fungi</taxon>
        <taxon>Fungi incertae sedis</taxon>
        <taxon>Zoopagomycota</taxon>
        <taxon>Kickxellomycotina</taxon>
        <taxon>Harpellomycetes</taxon>
        <taxon>Harpellales</taxon>
        <taxon>Legeriomycetaceae</taxon>
        <taxon>Zancudomyces</taxon>
    </lineage>
</organism>
<dbReference type="AlphaFoldDB" id="A0A1R1PNN9"/>
<evidence type="ECO:0000313" key="2">
    <source>
        <dbReference type="EMBL" id="OMH82574.1"/>
    </source>
</evidence>